<dbReference type="InParanoid" id="A0A0G4GIU5"/>
<keyword evidence="1" id="KW-0175">Coiled coil</keyword>
<organism evidence="3 4">
    <name type="scientific">Vitrella brassicaformis (strain CCMP3155)</name>
    <dbReference type="NCBI Taxonomy" id="1169540"/>
    <lineage>
        <taxon>Eukaryota</taxon>
        <taxon>Sar</taxon>
        <taxon>Alveolata</taxon>
        <taxon>Colpodellida</taxon>
        <taxon>Vitrellaceae</taxon>
        <taxon>Vitrella</taxon>
    </lineage>
</organism>
<feature type="coiled-coil region" evidence="1">
    <location>
        <begin position="373"/>
        <end position="400"/>
    </location>
</feature>
<proteinExistence type="predicted"/>
<feature type="region of interest" description="Disordered" evidence="2">
    <location>
        <begin position="328"/>
        <end position="360"/>
    </location>
</feature>
<evidence type="ECO:0000256" key="2">
    <source>
        <dbReference type="SAM" id="MobiDB-lite"/>
    </source>
</evidence>
<feature type="compositionally biased region" description="Basic and acidic residues" evidence="2">
    <location>
        <begin position="344"/>
        <end position="357"/>
    </location>
</feature>
<sequence length="537" mass="59623">MQPSHYEERSLPPSLENALTAHDGIYRRVTEALTDTHIHVDVDYMSATGRREDVGKAWRYLQLLKGYMENGAASLKDSDNTGGMDLLPVPRDDIPLVMGGPNVQAMRECGCLVIPGRFKGSDQHGIFIFGQSRRACMAARMLLMRLVESTDHPAAARFFSGQWTDSRHSRRDELVIDRIALSGDDLPSESTLHVFRRMDEGRMAGLTRRVARASGACGVERVGNFVVIGGMREERRAAIAYLRLQALWEQGKDGELWFDLPEREDVLVVKGYTGGRPPDRLADTTHTLIYYDERSRRVAIVSVHREAREAACHALVSPPTAPTVALTHMGGGQGARHGVSQRRRHEEDDLRPVDLDSPRPPADPIIAALSAELAQVAGEIRNQEGLIEAQQQEVQRITTNGQKAQEIFTAAQPDIHRLQPLMQPYQFAPYSNLTELAVASATSRDALIALQTEVVSAIEVAHASERRSRRVRRTTWDHARQLEILREEVKDTLREEVARRCGGGTGGVLMGRHGGTGRIRGGASRNRTVDGWDILGR</sequence>
<evidence type="ECO:0000256" key="1">
    <source>
        <dbReference type="SAM" id="Coils"/>
    </source>
</evidence>
<dbReference type="AlphaFoldDB" id="A0A0G4GIU5"/>
<dbReference type="EMBL" id="CDMY01000677">
    <property type="protein sequence ID" value="CEM29631.1"/>
    <property type="molecule type" value="Genomic_DNA"/>
</dbReference>
<protein>
    <submittedName>
        <fullName evidence="3">Uncharacterized protein</fullName>
    </submittedName>
</protein>
<gene>
    <name evidence="3" type="ORF">Vbra_17872</name>
</gene>
<dbReference type="VEuPathDB" id="CryptoDB:Vbra_17872"/>
<evidence type="ECO:0000313" key="4">
    <source>
        <dbReference type="Proteomes" id="UP000041254"/>
    </source>
</evidence>
<accession>A0A0G4GIU5</accession>
<name>A0A0G4GIU5_VITBC</name>
<evidence type="ECO:0000313" key="3">
    <source>
        <dbReference type="EMBL" id="CEM29631.1"/>
    </source>
</evidence>
<dbReference type="Proteomes" id="UP000041254">
    <property type="component" value="Unassembled WGS sequence"/>
</dbReference>
<reference evidence="3 4" key="1">
    <citation type="submission" date="2014-11" db="EMBL/GenBank/DDBJ databases">
        <authorList>
            <person name="Zhu J."/>
            <person name="Qi W."/>
            <person name="Song R."/>
        </authorList>
    </citation>
    <scope>NUCLEOTIDE SEQUENCE [LARGE SCALE GENOMIC DNA]</scope>
</reference>
<keyword evidence="4" id="KW-1185">Reference proteome</keyword>